<dbReference type="AlphaFoldDB" id="A0AAE3R9Y5"/>
<keyword evidence="4" id="KW-1185">Reference proteome</keyword>
<dbReference type="RefSeq" id="WP_314515011.1">
    <property type="nucleotide sequence ID" value="NZ_JASJOU010000010.1"/>
</dbReference>
<comment type="caution">
    <text evidence="3">The sequence shown here is derived from an EMBL/GenBank/DDBJ whole genome shotgun (WGS) entry which is preliminary data.</text>
</comment>
<dbReference type="InterPro" id="IPR010559">
    <property type="entry name" value="Sig_transdc_His_kin_internal"/>
</dbReference>
<sequence>MNKNRLNDNWLRIVGVLLVFILNAVIEVNYVEEWNLITLLRVLILLGSITLSWEASRFLIIYFRRKFSSGKQLLQRILVTALSGTVSVALISWVAGISKYIVKYGTLKGFFESPGQTTHIGLNHKTLSLNIYKIDFLLGAFSFILLFIVYELWFFIRQASGDTKRLYLAEQENEELKKISLHNQLEALKSRVNPHFLFNSLNSLSTLIEEDPQQAEHFLNELSQVYRYLLRANDHDLTTLSSELDFIRSYYHLLKIRHGNGLDLIINIHEDYTFYQIPPLTLQLLVENAVKHNVILHDKRLIIKLETNQQAQLIVKNNLQRKQTRVLSNQVGLSTIITKYRMLDQPEPLVVDNGLEFSVTLPLLYPGAN</sequence>
<dbReference type="GO" id="GO:0000155">
    <property type="term" value="F:phosphorelay sensor kinase activity"/>
    <property type="evidence" value="ECO:0007669"/>
    <property type="project" value="InterPro"/>
</dbReference>
<protein>
    <submittedName>
        <fullName evidence="3">Histidine kinase</fullName>
    </submittedName>
</protein>
<evidence type="ECO:0000256" key="1">
    <source>
        <dbReference type="SAM" id="Phobius"/>
    </source>
</evidence>
<evidence type="ECO:0000259" key="2">
    <source>
        <dbReference type="Pfam" id="PF06580"/>
    </source>
</evidence>
<keyword evidence="1" id="KW-0812">Transmembrane</keyword>
<feature type="transmembrane region" description="Helical" evidence="1">
    <location>
        <begin position="34"/>
        <end position="53"/>
    </location>
</feature>
<keyword evidence="1" id="KW-0472">Membrane</keyword>
<proteinExistence type="predicted"/>
<dbReference type="PANTHER" id="PTHR34220:SF7">
    <property type="entry name" value="SENSOR HISTIDINE KINASE YPDA"/>
    <property type="match status" value="1"/>
</dbReference>
<dbReference type="InterPro" id="IPR050640">
    <property type="entry name" value="Bact_2-comp_sensor_kinase"/>
</dbReference>
<dbReference type="EMBL" id="JASJOU010000010">
    <property type="protein sequence ID" value="MDJ1504094.1"/>
    <property type="molecule type" value="Genomic_DNA"/>
</dbReference>
<dbReference type="PANTHER" id="PTHR34220">
    <property type="entry name" value="SENSOR HISTIDINE KINASE YPDA"/>
    <property type="match status" value="1"/>
</dbReference>
<evidence type="ECO:0000313" key="3">
    <source>
        <dbReference type="EMBL" id="MDJ1504094.1"/>
    </source>
</evidence>
<dbReference type="Proteomes" id="UP001232063">
    <property type="component" value="Unassembled WGS sequence"/>
</dbReference>
<accession>A0AAE3R9Y5</accession>
<keyword evidence="3" id="KW-0418">Kinase</keyword>
<gene>
    <name evidence="3" type="ORF">QNI22_25760</name>
</gene>
<name>A0AAE3R9Y5_9BACT</name>
<organism evidence="3 4">
    <name type="scientific">Xanthocytophaga agilis</name>
    <dbReference type="NCBI Taxonomy" id="3048010"/>
    <lineage>
        <taxon>Bacteria</taxon>
        <taxon>Pseudomonadati</taxon>
        <taxon>Bacteroidota</taxon>
        <taxon>Cytophagia</taxon>
        <taxon>Cytophagales</taxon>
        <taxon>Rhodocytophagaceae</taxon>
        <taxon>Xanthocytophaga</taxon>
    </lineage>
</organism>
<feature type="domain" description="Signal transduction histidine kinase internal region" evidence="2">
    <location>
        <begin position="184"/>
        <end position="260"/>
    </location>
</feature>
<dbReference type="Pfam" id="PF06580">
    <property type="entry name" value="His_kinase"/>
    <property type="match status" value="1"/>
</dbReference>
<dbReference type="GO" id="GO:0016020">
    <property type="term" value="C:membrane"/>
    <property type="evidence" value="ECO:0007669"/>
    <property type="project" value="InterPro"/>
</dbReference>
<feature type="transmembrane region" description="Helical" evidence="1">
    <location>
        <begin position="73"/>
        <end position="95"/>
    </location>
</feature>
<keyword evidence="3" id="KW-0808">Transferase</keyword>
<reference evidence="3" key="1">
    <citation type="submission" date="2023-05" db="EMBL/GenBank/DDBJ databases">
        <authorList>
            <person name="Zhang X."/>
        </authorList>
    </citation>
    <scope>NUCLEOTIDE SEQUENCE</scope>
    <source>
        <strain evidence="3">BD1B2-1</strain>
    </source>
</reference>
<feature type="transmembrane region" description="Helical" evidence="1">
    <location>
        <begin position="136"/>
        <end position="156"/>
    </location>
</feature>
<feature type="transmembrane region" description="Helical" evidence="1">
    <location>
        <begin position="9"/>
        <end position="28"/>
    </location>
</feature>
<keyword evidence="1" id="KW-1133">Transmembrane helix</keyword>
<evidence type="ECO:0000313" key="4">
    <source>
        <dbReference type="Proteomes" id="UP001232063"/>
    </source>
</evidence>